<comment type="caution">
    <text evidence="1">The sequence shown here is derived from an EMBL/GenBank/DDBJ whole genome shotgun (WGS) entry which is preliminary data.</text>
</comment>
<feature type="non-terminal residue" evidence="1">
    <location>
        <position position="1"/>
    </location>
</feature>
<dbReference type="EMBL" id="JACVVK020000474">
    <property type="protein sequence ID" value="KAK7473316.1"/>
    <property type="molecule type" value="Genomic_DNA"/>
</dbReference>
<organism evidence="1 2">
    <name type="scientific">Batillaria attramentaria</name>
    <dbReference type="NCBI Taxonomy" id="370345"/>
    <lineage>
        <taxon>Eukaryota</taxon>
        <taxon>Metazoa</taxon>
        <taxon>Spiralia</taxon>
        <taxon>Lophotrochozoa</taxon>
        <taxon>Mollusca</taxon>
        <taxon>Gastropoda</taxon>
        <taxon>Caenogastropoda</taxon>
        <taxon>Sorbeoconcha</taxon>
        <taxon>Cerithioidea</taxon>
        <taxon>Batillariidae</taxon>
        <taxon>Batillaria</taxon>
    </lineage>
</organism>
<reference evidence="1 2" key="1">
    <citation type="journal article" date="2023" name="Sci. Data">
        <title>Genome assembly of the Korean intertidal mud-creeper Batillaria attramentaria.</title>
        <authorList>
            <person name="Patra A.K."/>
            <person name="Ho P.T."/>
            <person name="Jun S."/>
            <person name="Lee S.J."/>
            <person name="Kim Y."/>
            <person name="Won Y.J."/>
        </authorList>
    </citation>
    <scope>NUCLEOTIDE SEQUENCE [LARGE SCALE GENOMIC DNA]</scope>
    <source>
        <strain evidence="1">Wonlab-2016</strain>
    </source>
</reference>
<evidence type="ECO:0000313" key="2">
    <source>
        <dbReference type="Proteomes" id="UP001519460"/>
    </source>
</evidence>
<sequence length="126" mass="13874">HKQQDEPCGGFSKGMVLCDVQHSQLDEQCEDCTLEGFAQPADQPGCSTYPTLFGQMGATKVAAATASIPVKTPAATTASTPAVAKPAAVNMPTRVMTRRTFPTTFLEIRWKGKYRRERINPYPRRR</sequence>
<proteinExistence type="predicted"/>
<name>A0ABD0JEQ6_9CAEN</name>
<keyword evidence="2" id="KW-1185">Reference proteome</keyword>
<accession>A0ABD0JEQ6</accession>
<protein>
    <submittedName>
        <fullName evidence="1">Uncharacterized protein</fullName>
    </submittedName>
</protein>
<dbReference type="AlphaFoldDB" id="A0ABD0JEQ6"/>
<dbReference type="Proteomes" id="UP001519460">
    <property type="component" value="Unassembled WGS sequence"/>
</dbReference>
<gene>
    <name evidence="1" type="ORF">BaRGS_00035448</name>
</gene>
<evidence type="ECO:0000313" key="1">
    <source>
        <dbReference type="EMBL" id="KAK7473316.1"/>
    </source>
</evidence>